<feature type="domain" description="Type IV pilin Tt1218-like" evidence="2">
    <location>
        <begin position="40"/>
        <end position="113"/>
    </location>
</feature>
<evidence type="ECO:0000313" key="4">
    <source>
        <dbReference type="Proteomes" id="UP000199297"/>
    </source>
</evidence>
<dbReference type="InterPro" id="IPR054402">
    <property type="entry name" value="Tt1218-like_dom"/>
</dbReference>
<gene>
    <name evidence="3" type="ORF">SAMN05216262_10117</name>
</gene>
<evidence type="ECO:0000259" key="2">
    <source>
        <dbReference type="Pfam" id="PF22150"/>
    </source>
</evidence>
<reference evidence="4" key="1">
    <citation type="submission" date="2016-10" db="EMBL/GenBank/DDBJ databases">
        <authorList>
            <person name="Varghese N."/>
            <person name="Submissions S."/>
        </authorList>
    </citation>
    <scope>NUCLEOTIDE SEQUENCE [LARGE SCALE GENOMIC DNA]</scope>
    <source>
        <strain evidence="4">CGMCC 1.9127</strain>
    </source>
</reference>
<dbReference type="EMBL" id="FOBI01000001">
    <property type="protein sequence ID" value="SEK30227.1"/>
    <property type="molecule type" value="Genomic_DNA"/>
</dbReference>
<feature type="transmembrane region" description="Helical" evidence="1">
    <location>
        <begin position="21"/>
        <end position="41"/>
    </location>
</feature>
<keyword evidence="1" id="KW-0812">Transmembrane</keyword>
<evidence type="ECO:0000313" key="3">
    <source>
        <dbReference type="EMBL" id="SEK30227.1"/>
    </source>
</evidence>
<protein>
    <submittedName>
        <fullName evidence="3">Type IV pilus assembly protein PilV</fullName>
    </submittedName>
</protein>
<dbReference type="OrthoDB" id="5741561at2"/>
<evidence type="ECO:0000256" key="1">
    <source>
        <dbReference type="SAM" id="Phobius"/>
    </source>
</evidence>
<keyword evidence="4" id="KW-1185">Reference proteome</keyword>
<dbReference type="InterPro" id="IPR012902">
    <property type="entry name" value="N_methyl_site"/>
</dbReference>
<dbReference type="AlphaFoldDB" id="A0A1H7FY97"/>
<dbReference type="Pfam" id="PF22150">
    <property type="entry name" value="Tt1218-like"/>
    <property type="match status" value="1"/>
</dbReference>
<keyword evidence="1" id="KW-1133">Transmembrane helix</keyword>
<organism evidence="3 4">
    <name type="scientific">Colwellia chukchiensis</name>
    <dbReference type="NCBI Taxonomy" id="641665"/>
    <lineage>
        <taxon>Bacteria</taxon>
        <taxon>Pseudomonadati</taxon>
        <taxon>Pseudomonadota</taxon>
        <taxon>Gammaproteobacteria</taxon>
        <taxon>Alteromonadales</taxon>
        <taxon>Colwelliaceae</taxon>
        <taxon>Colwellia</taxon>
    </lineage>
</organism>
<proteinExistence type="predicted"/>
<accession>A0A1H7FY97</accession>
<keyword evidence="1" id="KW-0472">Membrane</keyword>
<dbReference type="NCBIfam" id="TIGR02523">
    <property type="entry name" value="type_IV_pilV"/>
    <property type="match status" value="1"/>
</dbReference>
<name>A0A1H7FY97_9GAMM</name>
<dbReference type="Proteomes" id="UP000199297">
    <property type="component" value="Unassembled WGS sequence"/>
</dbReference>
<sequence>MNNSLSTPKYRKFASNRGMTFIEVLVAVFILVTGILGAVAMQASAKKGSFDAMQRSVASALAQDIIERMRSNDVANLASYNGTDYGVKLDPVPANRCNTLGNLCTAAEIVTNDLYEWEMSLMGADVVNSGNNVAGLTGVVGCISVATNAVTVVVSWQGRTEIADAKKDSCGTANTKRRQLMVKAFIN</sequence>
<dbReference type="STRING" id="641665.GCA_002104455_00685"/>
<dbReference type="NCBIfam" id="TIGR02532">
    <property type="entry name" value="IV_pilin_GFxxxE"/>
    <property type="match status" value="1"/>
</dbReference>
<dbReference type="InterPro" id="IPR013362">
    <property type="entry name" value="Pilus_4_PilV"/>
</dbReference>
<dbReference type="RefSeq" id="WP_139175473.1">
    <property type="nucleotide sequence ID" value="NZ_FOBI01000001.1"/>
</dbReference>